<evidence type="ECO:0000313" key="2">
    <source>
        <dbReference type="Proteomes" id="UP001215231"/>
    </source>
</evidence>
<proteinExistence type="predicted"/>
<dbReference type="PIRSF" id="PIRSF011396">
    <property type="entry name" value="Trp_halogenase"/>
    <property type="match status" value="1"/>
</dbReference>
<reference evidence="1 2" key="1">
    <citation type="journal article" date="2022" name="Mar. Drugs">
        <title>Bioassay-Guided Fractionation Leads to the Detection of Cholic Acid Generated by the Rare Thalassomonas sp.</title>
        <authorList>
            <person name="Pheiffer F."/>
            <person name="Schneider Y.K."/>
            <person name="Hansen E.H."/>
            <person name="Andersen J.H."/>
            <person name="Isaksson J."/>
            <person name="Busche T."/>
            <person name="R C."/>
            <person name="Kalinowski J."/>
            <person name="Zyl L.V."/>
            <person name="Trindade M."/>
        </authorList>
    </citation>
    <scope>NUCLEOTIDE SEQUENCE [LARGE SCALE GENOMIC DNA]</scope>
    <source>
        <strain evidence="1 2">A5K-61T</strain>
    </source>
</reference>
<dbReference type="SUPFAM" id="SSF51905">
    <property type="entry name" value="FAD/NAD(P)-binding domain"/>
    <property type="match status" value="1"/>
</dbReference>
<evidence type="ECO:0000313" key="1">
    <source>
        <dbReference type="EMBL" id="WDE10282.1"/>
    </source>
</evidence>
<accession>A0ABY7VA69</accession>
<dbReference type="PANTHER" id="PTHR43747:SF4">
    <property type="entry name" value="FLAVIN-DEPENDENT TRYPTOPHAN HALOGENASE"/>
    <property type="match status" value="1"/>
</dbReference>
<dbReference type="InterPro" id="IPR050816">
    <property type="entry name" value="Flavin-dep_Halogenase_NPB"/>
</dbReference>
<dbReference type="PANTHER" id="PTHR43747">
    <property type="entry name" value="FAD-BINDING PROTEIN"/>
    <property type="match status" value="1"/>
</dbReference>
<dbReference type="InterPro" id="IPR006905">
    <property type="entry name" value="Flavin_halogenase"/>
</dbReference>
<dbReference type="EMBL" id="CP059693">
    <property type="protein sequence ID" value="WDE10282.1"/>
    <property type="molecule type" value="Genomic_DNA"/>
</dbReference>
<dbReference type="InterPro" id="IPR036188">
    <property type="entry name" value="FAD/NAD-bd_sf"/>
</dbReference>
<dbReference type="RefSeq" id="WP_274050311.1">
    <property type="nucleotide sequence ID" value="NZ_CP059693.1"/>
</dbReference>
<name>A0ABY7VA69_9GAMM</name>
<protein>
    <submittedName>
        <fullName evidence="1">Tryptophan 7-halogenase</fullName>
    </submittedName>
</protein>
<organism evidence="1 2">
    <name type="scientific">Thalassomonas haliotis</name>
    <dbReference type="NCBI Taxonomy" id="485448"/>
    <lineage>
        <taxon>Bacteria</taxon>
        <taxon>Pseudomonadati</taxon>
        <taxon>Pseudomonadota</taxon>
        <taxon>Gammaproteobacteria</taxon>
        <taxon>Alteromonadales</taxon>
        <taxon>Colwelliaceae</taxon>
        <taxon>Thalassomonas</taxon>
    </lineage>
</organism>
<sequence length="502" mass="56360">MQTVSQEDNNNRKIQRVVIAGGGSAGWMTAASLSKLLGKSLDISLIESEEIGRIGVGEATIPPLRTFNELLGINEQHFMKTVRGTFKLGIEFKNWARQNDSYIHSFGDTGRICWAGEFQHFYLAGLAKGINDEFGAYCPEHAAAKAGKFLGSRDSKLDYAYHLDAGLYADYLKQLALSKGVKRLEGKIDDVGIDPDSGYITTLTLDNGTLVEGDLFIDCTGFSARLIEGALNTGFESYGHLIPCDTAVAVQTEKAGEPRPYTQAIAHDWGWQWRIPLQHRVGNGLVFCSRYTSDEEAVATLMNNLESPAITEPKIFRYKTGRRIKGWNKNCIAIGLASGFVEPVESTAIHLIMASILRLMKLFPHDEISQANIDEYNHQTKEEMQRIRDFIILHYKATERTDSPFWRYCQNMEVPQTLAHRIELFKKTARVCITQSELFRLDSWTQVMMGQGIIPENYHQIVDQMSDGELAKFLSGIKGQVDTRVAAMPSHQQFIDHYCKAQ</sequence>
<keyword evidence="2" id="KW-1185">Reference proteome</keyword>
<dbReference type="Gene3D" id="3.50.50.60">
    <property type="entry name" value="FAD/NAD(P)-binding domain"/>
    <property type="match status" value="1"/>
</dbReference>
<dbReference type="Proteomes" id="UP001215231">
    <property type="component" value="Chromosome"/>
</dbReference>
<dbReference type="InterPro" id="IPR033856">
    <property type="entry name" value="Trp_halogen"/>
</dbReference>
<gene>
    <name evidence="1" type="ORF">H3N35_18635</name>
</gene>
<dbReference type="Pfam" id="PF04820">
    <property type="entry name" value="Trp_halogenase"/>
    <property type="match status" value="1"/>
</dbReference>